<keyword evidence="2" id="KW-0472">Membrane</keyword>
<keyword evidence="2" id="KW-0812">Transmembrane</keyword>
<dbReference type="AlphaFoldDB" id="A0A518D1N6"/>
<evidence type="ECO:0000256" key="2">
    <source>
        <dbReference type="SAM" id="Phobius"/>
    </source>
</evidence>
<dbReference type="Proteomes" id="UP000319342">
    <property type="component" value="Chromosome"/>
</dbReference>
<name>A0A518D1N6_9BACT</name>
<feature type="compositionally biased region" description="Low complexity" evidence="1">
    <location>
        <begin position="205"/>
        <end position="217"/>
    </location>
</feature>
<organism evidence="3 4">
    <name type="scientific">Rohdeia mirabilis</name>
    <dbReference type="NCBI Taxonomy" id="2528008"/>
    <lineage>
        <taxon>Bacteria</taxon>
        <taxon>Pseudomonadati</taxon>
        <taxon>Planctomycetota</taxon>
        <taxon>Planctomycetia</taxon>
        <taxon>Planctomycetia incertae sedis</taxon>
        <taxon>Rohdeia</taxon>
    </lineage>
</organism>
<feature type="transmembrane region" description="Helical" evidence="2">
    <location>
        <begin position="69"/>
        <end position="92"/>
    </location>
</feature>
<dbReference type="OrthoDB" id="291881at2"/>
<keyword evidence="4" id="KW-1185">Reference proteome</keyword>
<evidence type="ECO:0000256" key="1">
    <source>
        <dbReference type="SAM" id="MobiDB-lite"/>
    </source>
</evidence>
<protein>
    <submittedName>
        <fullName evidence="3">Uncharacterized protein</fullName>
    </submittedName>
</protein>
<keyword evidence="2" id="KW-1133">Transmembrane helix</keyword>
<accession>A0A518D1N6</accession>
<feature type="transmembrane region" description="Helical" evidence="2">
    <location>
        <begin position="23"/>
        <end position="44"/>
    </location>
</feature>
<gene>
    <name evidence="3" type="ORF">Pla163_24830</name>
</gene>
<feature type="transmembrane region" description="Helical" evidence="2">
    <location>
        <begin position="104"/>
        <end position="126"/>
    </location>
</feature>
<dbReference type="RefSeq" id="WP_145188537.1">
    <property type="nucleotide sequence ID" value="NZ_CP036290.1"/>
</dbReference>
<evidence type="ECO:0000313" key="4">
    <source>
        <dbReference type="Proteomes" id="UP000319342"/>
    </source>
</evidence>
<proteinExistence type="predicted"/>
<feature type="compositionally biased region" description="Basic and acidic residues" evidence="1">
    <location>
        <begin position="194"/>
        <end position="204"/>
    </location>
</feature>
<sequence>MHAPASLLGHNAIVPDVLRQPDWVVVGLVLAIAGTFLLANAILFRDPREMLRDAFGLERQRLGSIRTYIFHRVQVTLGFLLMLSGFALQLFGRSSQEFDTTREFPILWVGLTVAAVALAQLLGWWISRRLFQRYVRQMLIEGDVELESDSKLTREVGELFDVEMLNEDTVQSYAARVRARVRLPRPSATAVLHRDARDGREPRVPRAARFAAGGARRPNPRELDDDELGSDELTIEEEAV</sequence>
<feature type="region of interest" description="Disordered" evidence="1">
    <location>
        <begin position="194"/>
        <end position="240"/>
    </location>
</feature>
<dbReference type="EMBL" id="CP036290">
    <property type="protein sequence ID" value="QDU85355.1"/>
    <property type="molecule type" value="Genomic_DNA"/>
</dbReference>
<evidence type="ECO:0000313" key="3">
    <source>
        <dbReference type="EMBL" id="QDU85355.1"/>
    </source>
</evidence>
<feature type="compositionally biased region" description="Acidic residues" evidence="1">
    <location>
        <begin position="223"/>
        <end position="240"/>
    </location>
</feature>
<reference evidence="3 4" key="1">
    <citation type="submission" date="2019-02" db="EMBL/GenBank/DDBJ databases">
        <title>Deep-cultivation of Planctomycetes and their phenomic and genomic characterization uncovers novel biology.</title>
        <authorList>
            <person name="Wiegand S."/>
            <person name="Jogler M."/>
            <person name="Boedeker C."/>
            <person name="Pinto D."/>
            <person name="Vollmers J."/>
            <person name="Rivas-Marin E."/>
            <person name="Kohn T."/>
            <person name="Peeters S.H."/>
            <person name="Heuer A."/>
            <person name="Rast P."/>
            <person name="Oberbeckmann S."/>
            <person name="Bunk B."/>
            <person name="Jeske O."/>
            <person name="Meyerdierks A."/>
            <person name="Storesund J.E."/>
            <person name="Kallscheuer N."/>
            <person name="Luecker S."/>
            <person name="Lage O.M."/>
            <person name="Pohl T."/>
            <person name="Merkel B.J."/>
            <person name="Hornburger P."/>
            <person name="Mueller R.-W."/>
            <person name="Bruemmer F."/>
            <person name="Labrenz M."/>
            <person name="Spormann A.M."/>
            <person name="Op den Camp H."/>
            <person name="Overmann J."/>
            <person name="Amann R."/>
            <person name="Jetten M.S.M."/>
            <person name="Mascher T."/>
            <person name="Medema M.H."/>
            <person name="Devos D.P."/>
            <person name="Kaster A.-K."/>
            <person name="Ovreas L."/>
            <person name="Rohde M."/>
            <person name="Galperin M.Y."/>
            <person name="Jogler C."/>
        </authorList>
    </citation>
    <scope>NUCLEOTIDE SEQUENCE [LARGE SCALE GENOMIC DNA]</scope>
    <source>
        <strain evidence="3 4">Pla163</strain>
    </source>
</reference>